<accession>A0AAV9JH23</accession>
<gene>
    <name evidence="1" type="ORF">LTR36_003931</name>
</gene>
<proteinExistence type="predicted"/>
<keyword evidence="2" id="KW-1185">Reference proteome</keyword>
<reference evidence="1 2" key="1">
    <citation type="submission" date="2021-11" db="EMBL/GenBank/DDBJ databases">
        <title>Black yeast isolated from Biological Soil Crust.</title>
        <authorList>
            <person name="Kurbessoian T."/>
        </authorList>
    </citation>
    <scope>NUCLEOTIDE SEQUENCE [LARGE SCALE GENOMIC DNA]</scope>
    <source>
        <strain evidence="1 2">CCFEE 5522</strain>
    </source>
</reference>
<dbReference type="AlphaFoldDB" id="A0AAV9JH23"/>
<dbReference type="EMBL" id="JAVFHQ010000023">
    <property type="protein sequence ID" value="KAK4544682.1"/>
    <property type="molecule type" value="Genomic_DNA"/>
</dbReference>
<name>A0AAV9JH23_9PEZI</name>
<comment type="caution">
    <text evidence="1">The sequence shown here is derived from an EMBL/GenBank/DDBJ whole genome shotgun (WGS) entry which is preliminary data.</text>
</comment>
<dbReference type="Proteomes" id="UP001324427">
    <property type="component" value="Unassembled WGS sequence"/>
</dbReference>
<protein>
    <submittedName>
        <fullName evidence="1">Uncharacterized protein</fullName>
    </submittedName>
</protein>
<evidence type="ECO:0000313" key="1">
    <source>
        <dbReference type="EMBL" id="KAK4544682.1"/>
    </source>
</evidence>
<evidence type="ECO:0000313" key="2">
    <source>
        <dbReference type="Proteomes" id="UP001324427"/>
    </source>
</evidence>
<organism evidence="1 2">
    <name type="scientific">Oleoguttula mirabilis</name>
    <dbReference type="NCBI Taxonomy" id="1507867"/>
    <lineage>
        <taxon>Eukaryota</taxon>
        <taxon>Fungi</taxon>
        <taxon>Dikarya</taxon>
        <taxon>Ascomycota</taxon>
        <taxon>Pezizomycotina</taxon>
        <taxon>Dothideomycetes</taxon>
        <taxon>Dothideomycetidae</taxon>
        <taxon>Mycosphaerellales</taxon>
        <taxon>Teratosphaeriaceae</taxon>
        <taxon>Oleoguttula</taxon>
    </lineage>
</organism>
<sequence length="406" mass="45274">MAPRTNDQFPFLSLELKVKPPIQTNSVQNFDPAAIAQDAESTHVVVHARFPELVGSFLVHKRKHGSTYEKDLYGTSTADFSWRDEVARLIAKRPLVFMGGGDFTVLRDGSRFGNERAEWDRNGTDTQDLNKALTLKEYLSYDEIMLGSLIGVSSPSFFINAGGRYNSGKPAKEGTFEPRGIIVGLVGARFERDGRMDSALILPTVKKTHMHVELSKIFYAFFGRNKNESVEFDVEMYKARMRVTIEILLLEANSRAREADKKAYTYIVGLGLGVWQYNAQQAEYYIDAFTSALKELRLPGVGSIDFAWIGNVPKACEQRVTDAAAKQDISVIFSKRNPAEKLETDELLVLSYAWDGNAFPGNEYWCGSLSGSGDPAAACVSTIGELHNPLVNPEFVKRIKVLMQDE</sequence>
<dbReference type="Pfam" id="PF16062">
    <property type="entry name" value="MavL-like"/>
    <property type="match status" value="2"/>
</dbReference>
<dbReference type="InterPro" id="IPR032063">
    <property type="entry name" value="MavL-like"/>
</dbReference>